<dbReference type="InterPro" id="IPR000719">
    <property type="entry name" value="Prot_kinase_dom"/>
</dbReference>
<evidence type="ECO:0000313" key="10">
    <source>
        <dbReference type="Proteomes" id="UP000626092"/>
    </source>
</evidence>
<dbReference type="InterPro" id="IPR045274">
    <property type="entry name" value="WAK-like"/>
</dbReference>
<dbReference type="GO" id="GO:0007166">
    <property type="term" value="P:cell surface receptor signaling pathway"/>
    <property type="evidence" value="ECO:0007669"/>
    <property type="project" value="InterPro"/>
</dbReference>
<dbReference type="InterPro" id="IPR011009">
    <property type="entry name" value="Kinase-like_dom_sf"/>
</dbReference>
<evidence type="ECO:0000256" key="6">
    <source>
        <dbReference type="ARBA" id="ARBA00047951"/>
    </source>
</evidence>
<accession>A0A834H3D7</accession>
<dbReference type="GO" id="GO:0005524">
    <property type="term" value="F:ATP binding"/>
    <property type="evidence" value="ECO:0007669"/>
    <property type="project" value="UniProtKB-UniRule"/>
</dbReference>
<name>A0A834H3D7_RHOSS</name>
<gene>
    <name evidence="9" type="ORF">RHSIM_Rhsim04G0101400</name>
</gene>
<evidence type="ECO:0000256" key="3">
    <source>
        <dbReference type="ARBA" id="ARBA00022777"/>
    </source>
</evidence>
<evidence type="ECO:0000313" key="9">
    <source>
        <dbReference type="EMBL" id="KAF7145517.1"/>
    </source>
</evidence>
<reference evidence="9" key="1">
    <citation type="submission" date="2019-11" db="EMBL/GenBank/DDBJ databases">
        <authorList>
            <person name="Liu Y."/>
            <person name="Hou J."/>
            <person name="Li T.-Q."/>
            <person name="Guan C.-H."/>
            <person name="Wu X."/>
            <person name="Wu H.-Z."/>
            <person name="Ling F."/>
            <person name="Zhang R."/>
            <person name="Shi X.-G."/>
            <person name="Ren J.-P."/>
            <person name="Chen E.-F."/>
            <person name="Sun J.-M."/>
        </authorList>
    </citation>
    <scope>NUCLEOTIDE SEQUENCE</scope>
    <source>
        <strain evidence="9">Adult_tree_wgs_1</strain>
        <tissue evidence="9">Leaves</tissue>
    </source>
</reference>
<dbReference type="PROSITE" id="PS00107">
    <property type="entry name" value="PROTEIN_KINASE_ATP"/>
    <property type="match status" value="1"/>
</dbReference>
<keyword evidence="3" id="KW-0418">Kinase</keyword>
<organism evidence="9 10">
    <name type="scientific">Rhododendron simsii</name>
    <name type="common">Sims's rhododendron</name>
    <dbReference type="NCBI Taxonomy" id="118357"/>
    <lineage>
        <taxon>Eukaryota</taxon>
        <taxon>Viridiplantae</taxon>
        <taxon>Streptophyta</taxon>
        <taxon>Embryophyta</taxon>
        <taxon>Tracheophyta</taxon>
        <taxon>Spermatophyta</taxon>
        <taxon>Magnoliopsida</taxon>
        <taxon>eudicotyledons</taxon>
        <taxon>Gunneridae</taxon>
        <taxon>Pentapetalae</taxon>
        <taxon>asterids</taxon>
        <taxon>Ericales</taxon>
        <taxon>Ericaceae</taxon>
        <taxon>Ericoideae</taxon>
        <taxon>Rhodoreae</taxon>
        <taxon>Rhododendron</taxon>
    </lineage>
</organism>
<keyword evidence="1" id="KW-0808">Transferase</keyword>
<comment type="catalytic activity">
    <reaction evidence="5">
        <text>L-seryl-[protein] + ATP = O-phospho-L-seryl-[protein] + ADP + H(+)</text>
        <dbReference type="Rhea" id="RHEA:17989"/>
        <dbReference type="Rhea" id="RHEA-COMP:9863"/>
        <dbReference type="Rhea" id="RHEA-COMP:11604"/>
        <dbReference type="ChEBI" id="CHEBI:15378"/>
        <dbReference type="ChEBI" id="CHEBI:29999"/>
        <dbReference type="ChEBI" id="CHEBI:30616"/>
        <dbReference type="ChEBI" id="CHEBI:83421"/>
        <dbReference type="ChEBI" id="CHEBI:456216"/>
    </reaction>
</comment>
<dbReference type="Pfam" id="PF14111">
    <property type="entry name" value="DUF4283"/>
    <property type="match status" value="1"/>
</dbReference>
<evidence type="ECO:0000256" key="1">
    <source>
        <dbReference type="ARBA" id="ARBA00022679"/>
    </source>
</evidence>
<dbReference type="Pfam" id="PF00069">
    <property type="entry name" value="Pkinase"/>
    <property type="match status" value="2"/>
</dbReference>
<dbReference type="EMBL" id="WJXA01000004">
    <property type="protein sequence ID" value="KAF7145517.1"/>
    <property type="molecule type" value="Genomic_DNA"/>
</dbReference>
<keyword evidence="4 7" id="KW-0067">ATP-binding</keyword>
<dbReference type="SUPFAM" id="SSF56112">
    <property type="entry name" value="Protein kinase-like (PK-like)"/>
    <property type="match status" value="2"/>
</dbReference>
<feature type="domain" description="Protein kinase" evidence="8">
    <location>
        <begin position="350"/>
        <end position="765"/>
    </location>
</feature>
<evidence type="ECO:0000256" key="2">
    <source>
        <dbReference type="ARBA" id="ARBA00022741"/>
    </source>
</evidence>
<comment type="catalytic activity">
    <reaction evidence="6">
        <text>L-threonyl-[protein] + ATP = O-phospho-L-threonyl-[protein] + ADP + H(+)</text>
        <dbReference type="Rhea" id="RHEA:46608"/>
        <dbReference type="Rhea" id="RHEA-COMP:11060"/>
        <dbReference type="Rhea" id="RHEA-COMP:11605"/>
        <dbReference type="ChEBI" id="CHEBI:15378"/>
        <dbReference type="ChEBI" id="CHEBI:30013"/>
        <dbReference type="ChEBI" id="CHEBI:30616"/>
        <dbReference type="ChEBI" id="CHEBI:61977"/>
        <dbReference type="ChEBI" id="CHEBI:456216"/>
    </reaction>
</comment>
<protein>
    <recommendedName>
        <fullName evidence="8">Protein kinase domain-containing protein</fullName>
    </recommendedName>
</protein>
<dbReference type="GO" id="GO:0004674">
    <property type="term" value="F:protein serine/threonine kinase activity"/>
    <property type="evidence" value="ECO:0007669"/>
    <property type="project" value="TreeGrafter"/>
</dbReference>
<dbReference type="PANTHER" id="PTHR27005:SF283">
    <property type="entry name" value="OS02G0633066 PROTEIN"/>
    <property type="match status" value="1"/>
</dbReference>
<dbReference type="OrthoDB" id="4062651at2759"/>
<dbReference type="SMART" id="SM00220">
    <property type="entry name" value="S_TKc"/>
    <property type="match status" value="1"/>
</dbReference>
<keyword evidence="10" id="KW-1185">Reference proteome</keyword>
<dbReference type="PROSITE" id="PS00108">
    <property type="entry name" value="PROTEIN_KINASE_ST"/>
    <property type="match status" value="1"/>
</dbReference>
<dbReference type="GO" id="GO:0005886">
    <property type="term" value="C:plasma membrane"/>
    <property type="evidence" value="ECO:0007669"/>
    <property type="project" value="TreeGrafter"/>
</dbReference>
<dbReference type="AlphaFoldDB" id="A0A834H3D7"/>
<comment type="caution">
    <text evidence="9">The sequence shown here is derived from an EMBL/GenBank/DDBJ whole genome shotgun (WGS) entry which is preliminary data.</text>
</comment>
<evidence type="ECO:0000259" key="8">
    <source>
        <dbReference type="PROSITE" id="PS50011"/>
    </source>
</evidence>
<evidence type="ECO:0000256" key="4">
    <source>
        <dbReference type="ARBA" id="ARBA00022840"/>
    </source>
</evidence>
<feature type="binding site" evidence="7">
    <location>
        <position position="379"/>
    </location>
    <ligand>
        <name>ATP</name>
        <dbReference type="ChEBI" id="CHEBI:30616"/>
    </ligand>
</feature>
<dbReference type="InterPro" id="IPR008271">
    <property type="entry name" value="Ser/Thr_kinase_AS"/>
</dbReference>
<evidence type="ECO:0000256" key="5">
    <source>
        <dbReference type="ARBA" id="ARBA00047558"/>
    </source>
</evidence>
<dbReference type="InterPro" id="IPR025558">
    <property type="entry name" value="DUF4283"/>
</dbReference>
<dbReference type="InterPro" id="IPR017441">
    <property type="entry name" value="Protein_kinase_ATP_BS"/>
</dbReference>
<keyword evidence="2 7" id="KW-0547">Nucleotide-binding</keyword>
<proteinExistence type="predicted"/>
<dbReference type="PROSITE" id="PS50011">
    <property type="entry name" value="PROTEIN_KINASE_DOM"/>
    <property type="match status" value="2"/>
</dbReference>
<feature type="domain" description="Protein kinase" evidence="8">
    <location>
        <begin position="1"/>
        <end position="217"/>
    </location>
</feature>
<dbReference type="Gene3D" id="3.30.200.20">
    <property type="entry name" value="Phosphorylase Kinase, domain 1"/>
    <property type="match status" value="1"/>
</dbReference>
<evidence type="ECO:0000256" key="7">
    <source>
        <dbReference type="PROSITE-ProRule" id="PRU10141"/>
    </source>
</evidence>
<sequence>MGCCFESEVPELVYEYIPNATLFEHIQKSLSWLTLDHRLRIAAEAAGALSYLHSAASIPIIHRDVKSANILLDANYVAKMADFGASRLVPLDQTQVTTLVQGTLGYLDPEYFHTSQLKEKSDVYSFGMVLAELLTGKKPICFERSQEERNLATYFLVSMKENRLYQILEPRVVKEGTLDQLQGIAELVKRKALGRELDPSEKKDILYISEDHAERYFCSMIYISAHELSLHVMLLVGWFITCNFLALMSLGRIFDGLCSRLTENAAWVMDLLPMSNQLRVNMDAEEFAAHIIFMNKFKIECLKEASMYYKTKPDAHRRNKEFEEGELVMVYLGKERFPAAEELKKATNNYAEDRILGRGGYGVVYKGILPDQSIVAIKKSKVMNGNQVEQFIHELLIVTQVNHRNVVKLLGCCFESEVPELVYEYIPNGNLFQYIHKPLSWLTLDHRLRIAAEADGALSYLHSAASIPIIYRDVKSANKLLDANYEAKNSRFRCFEISSLGPNSKLLTGKKPICLERCQEERNLATYFLVSMKQNRLYQILEPRVMKEGALEQLQAIGELVKRCLCVKSEERPTMKEVVVELESLRKYRKDPWANQQSHEESESLLSDEAPTDLYALSIGPSTGDISRQYSFGSSTMFPLKISTNVGVSSGAQVSPRTIGHKLASLDLNKALGGPKWTEVLASSADDVKNTPMSLSYRPPQVRGSSVVVCPPQEVEDNGSDLWSDCIVGYFLDKKVAFPIVKNIVMNIWRKFGIYEVLANDQGFFFFRFTQEGAHRKVMESGPWPIAGHLMILKKWQPQMVLQTEQLSSIPIFGFIFLMFP</sequence>
<dbReference type="Proteomes" id="UP000626092">
    <property type="component" value="Unassembled WGS sequence"/>
</dbReference>
<dbReference type="PANTHER" id="PTHR27005">
    <property type="entry name" value="WALL-ASSOCIATED RECEPTOR KINASE-LIKE 21"/>
    <property type="match status" value="1"/>
</dbReference>
<dbReference type="Gene3D" id="1.10.510.10">
    <property type="entry name" value="Transferase(Phosphotransferase) domain 1"/>
    <property type="match status" value="3"/>
</dbReference>
<dbReference type="FunFam" id="1.10.510.10:FF:000084">
    <property type="entry name" value="Wall-associated receptor kinase 2"/>
    <property type="match status" value="1"/>
</dbReference>